<keyword evidence="7" id="KW-1185">Reference proteome</keyword>
<comment type="caution">
    <text evidence="6">The sequence shown here is derived from an EMBL/GenBank/DDBJ whole genome shotgun (WGS) entry which is preliminary data.</text>
</comment>
<dbReference type="CDD" id="cd05466">
    <property type="entry name" value="PBP2_LTTR_substrate"/>
    <property type="match status" value="1"/>
</dbReference>
<keyword evidence="4" id="KW-0804">Transcription</keyword>
<feature type="domain" description="HTH lysR-type" evidence="5">
    <location>
        <begin position="1"/>
        <end position="58"/>
    </location>
</feature>
<dbReference type="InterPro" id="IPR000847">
    <property type="entry name" value="LysR_HTH_N"/>
</dbReference>
<dbReference type="InterPro" id="IPR005119">
    <property type="entry name" value="LysR_subst-bd"/>
</dbReference>
<dbReference type="Pfam" id="PF03466">
    <property type="entry name" value="LysR_substrate"/>
    <property type="match status" value="1"/>
</dbReference>
<dbReference type="SUPFAM" id="SSF53850">
    <property type="entry name" value="Periplasmic binding protein-like II"/>
    <property type="match status" value="1"/>
</dbReference>
<reference evidence="6" key="2">
    <citation type="journal article" date="2023" name="Front. Microbiol.">
        <title>Ralstonia chuxiongensis sp. nov., Ralstonia mojiangensis sp. nov., and Ralstonia soli sp. nov., isolated from tobacco fields, are three novel species in the family Burkholderiaceae.</title>
        <authorList>
            <person name="Lu C.H."/>
            <person name="Zhang Y.Y."/>
            <person name="Jiang N."/>
            <person name="Chen W."/>
            <person name="Shao X."/>
            <person name="Zhao Z.M."/>
            <person name="Lu W.L."/>
            <person name="Hu X."/>
            <person name="Xi Y.X."/>
            <person name="Zou S.Y."/>
            <person name="Wei Q.J."/>
            <person name="Lin Z.L."/>
            <person name="Gong L."/>
            <person name="Gai X.T."/>
            <person name="Zhang L.Q."/>
            <person name="Li J.Y."/>
            <person name="Jin Y."/>
            <person name="Xia Z.Y."/>
        </authorList>
    </citation>
    <scope>NUCLEOTIDE SEQUENCE</scope>
    <source>
        <strain evidence="6">21MJYT02-11</strain>
    </source>
</reference>
<dbReference type="RefSeq" id="WP_252680820.1">
    <property type="nucleotide sequence ID" value="NZ_JAMXHT010000004.1"/>
</dbReference>
<dbReference type="Pfam" id="PF00126">
    <property type="entry name" value="HTH_1"/>
    <property type="match status" value="1"/>
</dbReference>
<dbReference type="PROSITE" id="PS50931">
    <property type="entry name" value="HTH_LYSR"/>
    <property type="match status" value="1"/>
</dbReference>
<dbReference type="PRINTS" id="PR00039">
    <property type="entry name" value="HTHLYSR"/>
</dbReference>
<evidence type="ECO:0000256" key="3">
    <source>
        <dbReference type="ARBA" id="ARBA00023125"/>
    </source>
</evidence>
<dbReference type="PANTHER" id="PTHR30126">
    <property type="entry name" value="HTH-TYPE TRANSCRIPTIONAL REGULATOR"/>
    <property type="match status" value="1"/>
</dbReference>
<gene>
    <name evidence="6" type="ORF">NG900_13040</name>
</gene>
<proteinExistence type="inferred from homology"/>
<evidence type="ECO:0000259" key="5">
    <source>
        <dbReference type="PROSITE" id="PS50931"/>
    </source>
</evidence>
<dbReference type="InterPro" id="IPR036390">
    <property type="entry name" value="WH_DNA-bd_sf"/>
</dbReference>
<comment type="similarity">
    <text evidence="1">Belongs to the LysR transcriptional regulatory family.</text>
</comment>
<evidence type="ECO:0000256" key="4">
    <source>
        <dbReference type="ARBA" id="ARBA00023163"/>
    </source>
</evidence>
<dbReference type="Gene3D" id="1.10.10.10">
    <property type="entry name" value="Winged helix-like DNA-binding domain superfamily/Winged helix DNA-binding domain"/>
    <property type="match status" value="1"/>
</dbReference>
<accession>A0ABT1AL12</accession>
<organism evidence="6 7">
    <name type="scientific">Ralstonia soli</name>
    <dbReference type="NCBI Taxonomy" id="2953896"/>
    <lineage>
        <taxon>Bacteria</taxon>
        <taxon>Pseudomonadati</taxon>
        <taxon>Pseudomonadota</taxon>
        <taxon>Betaproteobacteria</taxon>
        <taxon>Burkholderiales</taxon>
        <taxon>Burkholderiaceae</taxon>
        <taxon>Ralstonia</taxon>
    </lineage>
</organism>
<evidence type="ECO:0000256" key="2">
    <source>
        <dbReference type="ARBA" id="ARBA00023015"/>
    </source>
</evidence>
<evidence type="ECO:0000256" key="1">
    <source>
        <dbReference type="ARBA" id="ARBA00009437"/>
    </source>
</evidence>
<evidence type="ECO:0000313" key="6">
    <source>
        <dbReference type="EMBL" id="MCO5399120.1"/>
    </source>
</evidence>
<evidence type="ECO:0000313" key="7">
    <source>
        <dbReference type="Proteomes" id="UP001162811"/>
    </source>
</evidence>
<sequence length="294" mass="32056">MDIRQLRTFITVARFGNVTRAADALHVTQPAVSGQLRQMEEELGLQLFTRTKSSVVLTQCGQALLARAEKALEAFGDFMHAAKAMHGHIEGNLSLGIVMLDPSMLRVGPLLQRLVQQCPALRIDLQVGRTPWLLTALQASEIDAAIMVARSAPRGTSMLVLKPLTFRLVAPAEWAARVASAAPLELSRMPWLRMTPRSAHQELLTEILTHAGIAPVETVLADHELMIRELVAAGVGIGLMRENLALTALAAGELVFVGDYSATTNLALLYPEERENEPAICAVRDALQHVWQQA</sequence>
<protein>
    <submittedName>
        <fullName evidence="6">LysR family transcriptional regulator</fullName>
    </submittedName>
</protein>
<dbReference type="PANTHER" id="PTHR30126:SF40">
    <property type="entry name" value="HTH-TYPE TRANSCRIPTIONAL REGULATOR GLTR"/>
    <property type="match status" value="1"/>
</dbReference>
<keyword evidence="2" id="KW-0805">Transcription regulation</keyword>
<dbReference type="InterPro" id="IPR036388">
    <property type="entry name" value="WH-like_DNA-bd_sf"/>
</dbReference>
<name>A0ABT1AL12_9RALS</name>
<dbReference type="Gene3D" id="3.40.190.10">
    <property type="entry name" value="Periplasmic binding protein-like II"/>
    <property type="match status" value="2"/>
</dbReference>
<dbReference type="SUPFAM" id="SSF46785">
    <property type="entry name" value="Winged helix' DNA-binding domain"/>
    <property type="match status" value="1"/>
</dbReference>
<dbReference type="Proteomes" id="UP001162811">
    <property type="component" value="Unassembled WGS sequence"/>
</dbReference>
<keyword evidence="3" id="KW-0238">DNA-binding</keyword>
<dbReference type="EMBL" id="JAMXHT010000004">
    <property type="protein sequence ID" value="MCO5399120.1"/>
    <property type="molecule type" value="Genomic_DNA"/>
</dbReference>
<reference evidence="6" key="1">
    <citation type="submission" date="2022-06" db="EMBL/GenBank/DDBJ databases">
        <authorList>
            <person name="Lu C.-H."/>
        </authorList>
    </citation>
    <scope>NUCLEOTIDE SEQUENCE</scope>
    <source>
        <strain evidence="6">21MJYT02-11</strain>
    </source>
</reference>